<comment type="similarity">
    <text evidence="2">Belongs to the AIM9 family.</text>
</comment>
<dbReference type="VEuPathDB" id="FungiDB:C8Q69DRAFT_37151"/>
<comment type="subcellular location">
    <subcellularLocation>
        <location evidence="1">Mitochondrion</location>
    </subcellularLocation>
</comment>
<protein>
    <recommendedName>
        <fullName evidence="3">Altered inheritance of mitochondria protein 9, mitochondrial</fullName>
    </recommendedName>
    <alternativeName>
        <fullName evidence="6">Found in mitochondrial proteome protein 29</fullName>
    </alternativeName>
</protein>
<dbReference type="EMBL" id="RCNU01000001">
    <property type="protein sequence ID" value="RWQ99810.1"/>
    <property type="molecule type" value="Genomic_DNA"/>
</dbReference>
<dbReference type="InterPro" id="IPR002575">
    <property type="entry name" value="Aminoglycoside_PTrfase"/>
</dbReference>
<keyword evidence="10" id="KW-1185">Reference proteome</keyword>
<dbReference type="Pfam" id="PF01636">
    <property type="entry name" value="APH"/>
    <property type="match status" value="1"/>
</dbReference>
<keyword evidence="7" id="KW-0175">Coiled coil</keyword>
<dbReference type="PANTHER" id="PTHR36091">
    <property type="entry name" value="ALTERED INHERITANCE OF MITOCHONDRIA PROTEIN 9, MITOCHONDRIAL"/>
    <property type="match status" value="1"/>
</dbReference>
<keyword evidence="4" id="KW-0809">Transit peptide</keyword>
<comment type="caution">
    <text evidence="9">The sequence shown here is derived from an EMBL/GenBank/DDBJ whole genome shotgun (WGS) entry which is preliminary data.</text>
</comment>
<dbReference type="AlphaFoldDB" id="A0A443I6S3"/>
<dbReference type="InterPro" id="IPR011009">
    <property type="entry name" value="Kinase-like_dom_sf"/>
</dbReference>
<proteinExistence type="inferred from homology"/>
<evidence type="ECO:0000256" key="4">
    <source>
        <dbReference type="ARBA" id="ARBA00022946"/>
    </source>
</evidence>
<organism evidence="9 10">
    <name type="scientific">Byssochlamys spectabilis</name>
    <name type="common">Paecilomyces variotii</name>
    <dbReference type="NCBI Taxonomy" id="264951"/>
    <lineage>
        <taxon>Eukaryota</taxon>
        <taxon>Fungi</taxon>
        <taxon>Dikarya</taxon>
        <taxon>Ascomycota</taxon>
        <taxon>Pezizomycotina</taxon>
        <taxon>Eurotiomycetes</taxon>
        <taxon>Eurotiomycetidae</taxon>
        <taxon>Eurotiales</taxon>
        <taxon>Thermoascaceae</taxon>
        <taxon>Paecilomyces</taxon>
    </lineage>
</organism>
<keyword evidence="9" id="KW-0808">Transferase</keyword>
<dbReference type="GeneID" id="39596863"/>
<evidence type="ECO:0000313" key="9">
    <source>
        <dbReference type="EMBL" id="RWQ99810.1"/>
    </source>
</evidence>
<evidence type="ECO:0000256" key="3">
    <source>
        <dbReference type="ARBA" id="ARBA00016197"/>
    </source>
</evidence>
<keyword evidence="5" id="KW-0496">Mitochondrion</keyword>
<gene>
    <name evidence="9" type="ORF">C8Q69DRAFT_37151</name>
</gene>
<evidence type="ECO:0000259" key="8">
    <source>
        <dbReference type="Pfam" id="PF01636"/>
    </source>
</evidence>
<dbReference type="InterPro" id="IPR051035">
    <property type="entry name" value="Mito_inheritance_9"/>
</dbReference>
<dbReference type="PANTHER" id="PTHR36091:SF1">
    <property type="entry name" value="ALTERED INHERITANCE OF MITOCHONDRIA PROTEIN 9, MITOCHONDRIAL"/>
    <property type="match status" value="1"/>
</dbReference>
<evidence type="ECO:0000256" key="5">
    <source>
        <dbReference type="ARBA" id="ARBA00023128"/>
    </source>
</evidence>
<dbReference type="RefSeq" id="XP_028489455.1">
    <property type="nucleotide sequence ID" value="XM_028627586.1"/>
</dbReference>
<dbReference type="GO" id="GO:0016301">
    <property type="term" value="F:kinase activity"/>
    <property type="evidence" value="ECO:0007669"/>
    <property type="project" value="UniProtKB-KW"/>
</dbReference>
<evidence type="ECO:0000313" key="10">
    <source>
        <dbReference type="Proteomes" id="UP000283841"/>
    </source>
</evidence>
<dbReference type="GO" id="GO:0005739">
    <property type="term" value="C:mitochondrion"/>
    <property type="evidence" value="ECO:0007669"/>
    <property type="project" value="UniProtKB-SubCell"/>
</dbReference>
<dbReference type="Gene3D" id="3.90.1200.10">
    <property type="match status" value="1"/>
</dbReference>
<reference evidence="9 10" key="1">
    <citation type="journal article" date="2018" name="Front. Microbiol.">
        <title>Genomic and genetic insights into a cosmopolitan fungus, Paecilomyces variotii (Eurotiales).</title>
        <authorList>
            <person name="Urquhart A.S."/>
            <person name="Mondo S.J."/>
            <person name="Makela M.R."/>
            <person name="Hane J.K."/>
            <person name="Wiebenga A."/>
            <person name="He G."/>
            <person name="Mihaltcheva S."/>
            <person name="Pangilinan J."/>
            <person name="Lipzen A."/>
            <person name="Barry K."/>
            <person name="de Vries R.P."/>
            <person name="Grigoriev I.V."/>
            <person name="Idnurm A."/>
        </authorList>
    </citation>
    <scope>NUCLEOTIDE SEQUENCE [LARGE SCALE GENOMIC DNA]</scope>
    <source>
        <strain evidence="9 10">CBS 101075</strain>
    </source>
</reference>
<sequence length="564" mass="64180">MRYLTQSCYLFGINVKRQRELDVAAPRNLRFYLKLGRSASTLSPSENDDHFFSYTSGRWLYEEETQLRRRYIKFDLEGLRKTAALTLGSRCVHISKLPEGLYNKVFSLTMEGGKEILARIPNPNAGDPDYVVESEVATLDFLRKMIGVPVPKLLGWSARSGVSNSVGAAYILMERVKGHQLSDVWETMSESQRFGLVKSLVEIERRLASIRFTNYGSLYYDGTRSRSLNVVDSVEQSVDVPDTMSKFVIGPTTERSFWVDERGELDIDRGPWTSFEEYISAVVRREMSLIRKLSSQRQSRHPGFLGSAGTSPEDHIRLLQQFLAVLPHILPPAEITRPVLLHQDLHGDNIFVHEDDPTKISSIIDWQASYAAPLFLQAKFASIVDCDDPYPWGAVQPELPQDFDYLPESEKVLAKAAFHRLRLKKFYELASRKFNPTLIRAMDAIRDDGDPTNFIFHLIGQTATDGPIPLKELLIQIFEKWDQITEKSGSKVACPISFAQEEISNARDQAQAWADAFNEFEALRSDIAGKDGWVSHKEYEEAMARFEAHRGALETLQRRLEEVS</sequence>
<dbReference type="STRING" id="264951.A0A443I6S3"/>
<keyword evidence="9" id="KW-0418">Kinase</keyword>
<name>A0A443I6S3_BYSSP</name>
<evidence type="ECO:0000256" key="2">
    <source>
        <dbReference type="ARBA" id="ARBA00005543"/>
    </source>
</evidence>
<evidence type="ECO:0000256" key="6">
    <source>
        <dbReference type="ARBA" id="ARBA00031849"/>
    </source>
</evidence>
<dbReference type="SUPFAM" id="SSF56112">
    <property type="entry name" value="Protein kinase-like (PK-like)"/>
    <property type="match status" value="1"/>
</dbReference>
<feature type="domain" description="Aminoglycoside phosphotransferase" evidence="8">
    <location>
        <begin position="94"/>
        <end position="370"/>
    </location>
</feature>
<evidence type="ECO:0000256" key="7">
    <source>
        <dbReference type="SAM" id="Coils"/>
    </source>
</evidence>
<evidence type="ECO:0000256" key="1">
    <source>
        <dbReference type="ARBA" id="ARBA00004173"/>
    </source>
</evidence>
<feature type="coiled-coil region" evidence="7">
    <location>
        <begin position="496"/>
        <end position="559"/>
    </location>
</feature>
<dbReference type="Proteomes" id="UP000283841">
    <property type="component" value="Unassembled WGS sequence"/>
</dbReference>
<accession>A0A443I6S3</accession>